<comment type="caution">
    <text evidence="8">The sequence shown here is derived from an EMBL/GenBank/DDBJ whole genome shotgun (WGS) entry which is preliminary data.</text>
</comment>
<evidence type="ECO:0000313" key="8">
    <source>
        <dbReference type="EMBL" id="RTQ51402.1"/>
    </source>
</evidence>
<evidence type="ECO:0000256" key="2">
    <source>
        <dbReference type="ARBA" id="ARBA00022475"/>
    </source>
</evidence>
<gene>
    <name evidence="8" type="ORF">EJV47_06245</name>
</gene>
<dbReference type="AlphaFoldDB" id="A0A3S0H6K3"/>
<proteinExistence type="predicted"/>
<keyword evidence="3 6" id="KW-0812">Transmembrane</keyword>
<name>A0A3S0H6K3_9BACT</name>
<dbReference type="Proteomes" id="UP000282184">
    <property type="component" value="Unassembled WGS sequence"/>
</dbReference>
<dbReference type="PANTHER" id="PTHR36115:SF4">
    <property type="entry name" value="MEMBRANE PROTEIN"/>
    <property type="match status" value="1"/>
</dbReference>
<evidence type="ECO:0000313" key="9">
    <source>
        <dbReference type="Proteomes" id="UP000282184"/>
    </source>
</evidence>
<feature type="transmembrane region" description="Helical" evidence="6">
    <location>
        <begin position="36"/>
        <end position="52"/>
    </location>
</feature>
<keyword evidence="5 6" id="KW-0472">Membrane</keyword>
<dbReference type="InterPro" id="IPR051791">
    <property type="entry name" value="Pra-immunoreactive"/>
</dbReference>
<accession>A0A3S0H6K3</accession>
<evidence type="ECO:0000256" key="5">
    <source>
        <dbReference type="ARBA" id="ARBA00023136"/>
    </source>
</evidence>
<dbReference type="EMBL" id="RXOF01000003">
    <property type="protein sequence ID" value="RTQ51402.1"/>
    <property type="molecule type" value="Genomic_DNA"/>
</dbReference>
<evidence type="ECO:0000259" key="7">
    <source>
        <dbReference type="Pfam" id="PF06271"/>
    </source>
</evidence>
<feature type="domain" description="RDD" evidence="7">
    <location>
        <begin position="1"/>
        <end position="101"/>
    </location>
</feature>
<evidence type="ECO:0000256" key="4">
    <source>
        <dbReference type="ARBA" id="ARBA00022989"/>
    </source>
</evidence>
<reference evidence="8 9" key="1">
    <citation type="submission" date="2018-12" db="EMBL/GenBank/DDBJ databases">
        <title>Hymenobacter gummosus sp. nov., isolated from a spring.</title>
        <authorList>
            <person name="Nie L."/>
        </authorList>
    </citation>
    <scope>NUCLEOTIDE SEQUENCE [LARGE SCALE GENOMIC DNA]</scope>
    <source>
        <strain evidence="8 9">KCTC 52166</strain>
    </source>
</reference>
<evidence type="ECO:0000256" key="6">
    <source>
        <dbReference type="SAM" id="Phobius"/>
    </source>
</evidence>
<protein>
    <recommendedName>
        <fullName evidence="7">RDD domain-containing protein</fullName>
    </recommendedName>
</protein>
<dbReference type="PANTHER" id="PTHR36115">
    <property type="entry name" value="PROLINE-RICH ANTIGEN HOMOLOG-RELATED"/>
    <property type="match status" value="1"/>
</dbReference>
<dbReference type="OrthoDB" id="9814143at2"/>
<organism evidence="8 9">
    <name type="scientific">Hymenobacter gummosus</name>
    <dbReference type="NCBI Taxonomy" id="1776032"/>
    <lineage>
        <taxon>Bacteria</taxon>
        <taxon>Pseudomonadati</taxon>
        <taxon>Bacteroidota</taxon>
        <taxon>Cytophagia</taxon>
        <taxon>Cytophagales</taxon>
        <taxon>Hymenobacteraceae</taxon>
        <taxon>Hymenobacter</taxon>
    </lineage>
</organism>
<dbReference type="Pfam" id="PF06271">
    <property type="entry name" value="RDD"/>
    <property type="match status" value="1"/>
</dbReference>
<comment type="subcellular location">
    <subcellularLocation>
        <location evidence="1">Cell membrane</location>
        <topology evidence="1">Multi-pass membrane protein</topology>
    </subcellularLocation>
</comment>
<keyword evidence="2" id="KW-1003">Cell membrane</keyword>
<keyword evidence="9" id="KW-1185">Reference proteome</keyword>
<keyword evidence="4 6" id="KW-1133">Transmembrane helix</keyword>
<sequence>MLLDHWIMCLLLVGPAASFMLAHWQATTFEAEQPDIVAILLGLGFMLLYMLKDSFRGQSLAKRVLRLRVVDRREGRPASVLRCFVRNLTIWIWPVEVLFAFFNPSRRLGDFIAGTRVEHLGGTSTAN</sequence>
<evidence type="ECO:0000256" key="1">
    <source>
        <dbReference type="ARBA" id="ARBA00004651"/>
    </source>
</evidence>
<dbReference type="InterPro" id="IPR010432">
    <property type="entry name" value="RDD"/>
</dbReference>
<feature type="transmembrane region" description="Helical" evidence="6">
    <location>
        <begin position="7"/>
        <end position="24"/>
    </location>
</feature>
<evidence type="ECO:0000256" key="3">
    <source>
        <dbReference type="ARBA" id="ARBA00022692"/>
    </source>
</evidence>
<dbReference type="GO" id="GO:0005886">
    <property type="term" value="C:plasma membrane"/>
    <property type="evidence" value="ECO:0007669"/>
    <property type="project" value="UniProtKB-SubCell"/>
</dbReference>